<evidence type="ECO:0000313" key="1">
    <source>
        <dbReference type="EMBL" id="VDN09650.1"/>
    </source>
</evidence>
<organism evidence="1 2">
    <name type="scientific">Dibothriocephalus latus</name>
    <name type="common">Fish tapeworm</name>
    <name type="synonym">Diphyllobothrium latum</name>
    <dbReference type="NCBI Taxonomy" id="60516"/>
    <lineage>
        <taxon>Eukaryota</taxon>
        <taxon>Metazoa</taxon>
        <taxon>Spiralia</taxon>
        <taxon>Lophotrochozoa</taxon>
        <taxon>Platyhelminthes</taxon>
        <taxon>Cestoda</taxon>
        <taxon>Eucestoda</taxon>
        <taxon>Diphyllobothriidea</taxon>
        <taxon>Diphyllobothriidae</taxon>
        <taxon>Dibothriocephalus</taxon>
    </lineage>
</organism>
<proteinExistence type="predicted"/>
<keyword evidence="2" id="KW-1185">Reference proteome</keyword>
<accession>A0A3P7L886</accession>
<name>A0A3P7L886_DIBLA</name>
<dbReference type="EMBL" id="UYRU01047493">
    <property type="protein sequence ID" value="VDN09650.1"/>
    <property type="molecule type" value="Genomic_DNA"/>
</dbReference>
<feature type="non-terminal residue" evidence="1">
    <location>
        <position position="80"/>
    </location>
</feature>
<dbReference type="OrthoDB" id="10658094at2759"/>
<sequence>MLSQESGKLSVPAGLPSDIYTRLDSALSQVEILLRQFRDHDKQGFLAKNDEQQLRLLQAALRKLTSETKPPKTPSASIAP</sequence>
<dbReference type="Proteomes" id="UP000281553">
    <property type="component" value="Unassembled WGS sequence"/>
</dbReference>
<reference evidence="1 2" key="1">
    <citation type="submission" date="2018-11" db="EMBL/GenBank/DDBJ databases">
        <authorList>
            <consortium name="Pathogen Informatics"/>
        </authorList>
    </citation>
    <scope>NUCLEOTIDE SEQUENCE [LARGE SCALE GENOMIC DNA]</scope>
</reference>
<protein>
    <submittedName>
        <fullName evidence="1">Uncharacterized protein</fullName>
    </submittedName>
</protein>
<dbReference type="AlphaFoldDB" id="A0A3P7L886"/>
<gene>
    <name evidence="1" type="ORF">DILT_LOCUS5481</name>
</gene>
<evidence type="ECO:0000313" key="2">
    <source>
        <dbReference type="Proteomes" id="UP000281553"/>
    </source>
</evidence>